<evidence type="ECO:0000256" key="10">
    <source>
        <dbReference type="RuleBase" id="RU000461"/>
    </source>
</evidence>
<dbReference type="SUPFAM" id="SSF48264">
    <property type="entry name" value="Cytochrome P450"/>
    <property type="match status" value="1"/>
</dbReference>
<proteinExistence type="inferred from homology"/>
<keyword evidence="6 10" id="KW-0560">Oxidoreductase</keyword>
<dbReference type="GO" id="GO:0016705">
    <property type="term" value="F:oxidoreductase activity, acting on paired donors, with incorporation or reduction of molecular oxygen"/>
    <property type="evidence" value="ECO:0007669"/>
    <property type="project" value="InterPro"/>
</dbReference>
<protein>
    <submittedName>
        <fullName evidence="12">Cytochrome P450</fullName>
    </submittedName>
</protein>
<gene>
    <name evidence="12" type="ORF">DFH07DRAFT_786199</name>
</gene>
<dbReference type="PROSITE" id="PS00086">
    <property type="entry name" value="CYTOCHROME_P450"/>
    <property type="match status" value="1"/>
</dbReference>
<dbReference type="InterPro" id="IPR001128">
    <property type="entry name" value="Cyt_P450"/>
</dbReference>
<keyword evidence="11" id="KW-0732">Signal</keyword>
<comment type="similarity">
    <text evidence="3 10">Belongs to the cytochrome P450 family.</text>
</comment>
<evidence type="ECO:0000256" key="9">
    <source>
        <dbReference type="PIRSR" id="PIRSR602401-1"/>
    </source>
</evidence>
<dbReference type="GO" id="GO:0020037">
    <property type="term" value="F:heme binding"/>
    <property type="evidence" value="ECO:0007669"/>
    <property type="project" value="InterPro"/>
</dbReference>
<keyword evidence="13" id="KW-1185">Reference proteome</keyword>
<keyword evidence="8 10" id="KW-0503">Monooxygenase</keyword>
<feature type="chain" id="PRO_5041911234" evidence="11">
    <location>
        <begin position="17"/>
        <end position="509"/>
    </location>
</feature>
<dbReference type="GO" id="GO:0004497">
    <property type="term" value="F:monooxygenase activity"/>
    <property type="evidence" value="ECO:0007669"/>
    <property type="project" value="UniProtKB-KW"/>
</dbReference>
<dbReference type="InterPro" id="IPR002401">
    <property type="entry name" value="Cyt_P450_E_grp-I"/>
</dbReference>
<comment type="caution">
    <text evidence="12">The sequence shown here is derived from an EMBL/GenBank/DDBJ whole genome shotgun (WGS) entry which is preliminary data.</text>
</comment>
<evidence type="ECO:0000256" key="2">
    <source>
        <dbReference type="ARBA" id="ARBA00005179"/>
    </source>
</evidence>
<dbReference type="InterPro" id="IPR017972">
    <property type="entry name" value="Cyt_P450_CS"/>
</dbReference>
<keyword evidence="5 9" id="KW-0479">Metal-binding</keyword>
<dbReference type="PRINTS" id="PR00463">
    <property type="entry name" value="EP450I"/>
</dbReference>
<dbReference type="Gene3D" id="1.10.630.10">
    <property type="entry name" value="Cytochrome P450"/>
    <property type="match status" value="1"/>
</dbReference>
<name>A0AAD7KG07_9AGAR</name>
<evidence type="ECO:0000256" key="8">
    <source>
        <dbReference type="ARBA" id="ARBA00023033"/>
    </source>
</evidence>
<dbReference type="InterPro" id="IPR036396">
    <property type="entry name" value="Cyt_P450_sf"/>
</dbReference>
<reference evidence="12" key="1">
    <citation type="submission" date="2023-03" db="EMBL/GenBank/DDBJ databases">
        <title>Massive genome expansion in bonnet fungi (Mycena s.s.) driven by repeated elements and novel gene families across ecological guilds.</title>
        <authorList>
            <consortium name="Lawrence Berkeley National Laboratory"/>
            <person name="Harder C.B."/>
            <person name="Miyauchi S."/>
            <person name="Viragh M."/>
            <person name="Kuo A."/>
            <person name="Thoen E."/>
            <person name="Andreopoulos B."/>
            <person name="Lu D."/>
            <person name="Skrede I."/>
            <person name="Drula E."/>
            <person name="Henrissat B."/>
            <person name="Morin E."/>
            <person name="Kohler A."/>
            <person name="Barry K."/>
            <person name="LaButti K."/>
            <person name="Morin E."/>
            <person name="Salamov A."/>
            <person name="Lipzen A."/>
            <person name="Mereny Z."/>
            <person name="Hegedus B."/>
            <person name="Baldrian P."/>
            <person name="Stursova M."/>
            <person name="Weitz H."/>
            <person name="Taylor A."/>
            <person name="Grigoriev I.V."/>
            <person name="Nagy L.G."/>
            <person name="Martin F."/>
            <person name="Kauserud H."/>
        </authorList>
    </citation>
    <scope>NUCLEOTIDE SEQUENCE</scope>
    <source>
        <strain evidence="12">CBHHK188m</strain>
    </source>
</reference>
<sequence length="509" mass="56898">MISLWIPLIVAPLLLAIRLVRRPRPLPPGPRRKPIIGNLFDVPLQNPFAAFDTWRKQYGDIVYLEVLGNSIVVLNGMDPITELFERRAGNYSHRPVVQMVGELMGINRSIGLNNNDKVWRQQRKLAAIALGPVGAKQYIPLQERLVALFLSELEERPGDFMGLCELAAARLILEITYGISIENMENPYIKEAEDIFELVRRGVQPGAYLVDFIPWLKHVPAWVPFSSQATAARGRAQVEAFVNRPFESVKTQMAANTARPSLVASLLSDRSDVEGLDFEEILKWAASTMYDAGGESTAITLKSFIMAMALHPEAQTMAQQELDTLLNGSRLPTLDDRASLPYVNVCIKEIYRWHVAIPLGLPRRAEKDDIYNGYLIPRGSIILPNIRGIAEEGDHLTRFTPEIHLNKYADGSSDAPDPLSYVFGFGRRACPGKLLAENSLFIFIASILTVFRITKDIDSDGNEIPIDPKFQIGLMSHPEPFKCRIVVRSPETKKLLANQLLDRPIRGGG</sequence>
<organism evidence="12 13">
    <name type="scientific">Mycena maculata</name>
    <dbReference type="NCBI Taxonomy" id="230809"/>
    <lineage>
        <taxon>Eukaryota</taxon>
        <taxon>Fungi</taxon>
        <taxon>Dikarya</taxon>
        <taxon>Basidiomycota</taxon>
        <taxon>Agaricomycotina</taxon>
        <taxon>Agaricomycetes</taxon>
        <taxon>Agaricomycetidae</taxon>
        <taxon>Agaricales</taxon>
        <taxon>Marasmiineae</taxon>
        <taxon>Mycenaceae</taxon>
        <taxon>Mycena</taxon>
    </lineage>
</organism>
<evidence type="ECO:0000256" key="1">
    <source>
        <dbReference type="ARBA" id="ARBA00001971"/>
    </source>
</evidence>
<evidence type="ECO:0000256" key="3">
    <source>
        <dbReference type="ARBA" id="ARBA00010617"/>
    </source>
</evidence>
<dbReference type="AlphaFoldDB" id="A0AAD7KG07"/>
<evidence type="ECO:0000256" key="5">
    <source>
        <dbReference type="ARBA" id="ARBA00022723"/>
    </source>
</evidence>
<dbReference type="Pfam" id="PF00067">
    <property type="entry name" value="p450"/>
    <property type="match status" value="1"/>
</dbReference>
<comment type="cofactor">
    <cofactor evidence="1 9">
        <name>heme</name>
        <dbReference type="ChEBI" id="CHEBI:30413"/>
    </cofactor>
</comment>
<feature type="signal peptide" evidence="11">
    <location>
        <begin position="1"/>
        <end position="16"/>
    </location>
</feature>
<evidence type="ECO:0000256" key="7">
    <source>
        <dbReference type="ARBA" id="ARBA00023004"/>
    </source>
</evidence>
<comment type="pathway">
    <text evidence="2">Secondary metabolite biosynthesis.</text>
</comment>
<keyword evidence="7 9" id="KW-0408">Iron</keyword>
<dbReference type="PANTHER" id="PTHR46300:SF7">
    <property type="entry name" value="P450, PUTATIVE (EUROFUNG)-RELATED"/>
    <property type="match status" value="1"/>
</dbReference>
<evidence type="ECO:0000256" key="6">
    <source>
        <dbReference type="ARBA" id="ARBA00023002"/>
    </source>
</evidence>
<evidence type="ECO:0000256" key="4">
    <source>
        <dbReference type="ARBA" id="ARBA00022617"/>
    </source>
</evidence>
<dbReference type="InterPro" id="IPR050364">
    <property type="entry name" value="Cytochrome_P450_fung"/>
</dbReference>
<dbReference type="CDD" id="cd11065">
    <property type="entry name" value="CYP64-like"/>
    <property type="match status" value="1"/>
</dbReference>
<evidence type="ECO:0000313" key="13">
    <source>
        <dbReference type="Proteomes" id="UP001215280"/>
    </source>
</evidence>
<dbReference type="GO" id="GO:0005506">
    <property type="term" value="F:iron ion binding"/>
    <property type="evidence" value="ECO:0007669"/>
    <property type="project" value="InterPro"/>
</dbReference>
<keyword evidence="4 9" id="KW-0349">Heme</keyword>
<evidence type="ECO:0000313" key="12">
    <source>
        <dbReference type="EMBL" id="KAJ7784872.1"/>
    </source>
</evidence>
<evidence type="ECO:0000256" key="11">
    <source>
        <dbReference type="SAM" id="SignalP"/>
    </source>
</evidence>
<feature type="binding site" description="axial binding residue" evidence="9">
    <location>
        <position position="430"/>
    </location>
    <ligand>
        <name>heme</name>
        <dbReference type="ChEBI" id="CHEBI:30413"/>
    </ligand>
    <ligandPart>
        <name>Fe</name>
        <dbReference type="ChEBI" id="CHEBI:18248"/>
    </ligandPart>
</feature>
<dbReference type="PANTHER" id="PTHR46300">
    <property type="entry name" value="P450, PUTATIVE (EUROFUNG)-RELATED-RELATED"/>
    <property type="match status" value="1"/>
</dbReference>
<dbReference type="Proteomes" id="UP001215280">
    <property type="component" value="Unassembled WGS sequence"/>
</dbReference>
<dbReference type="EMBL" id="JARJLG010000001">
    <property type="protein sequence ID" value="KAJ7784872.1"/>
    <property type="molecule type" value="Genomic_DNA"/>
</dbReference>
<accession>A0AAD7KG07</accession>